<dbReference type="EMBL" id="JAPFFF010000002">
    <property type="protein sequence ID" value="KAK8896080.1"/>
    <property type="molecule type" value="Genomic_DNA"/>
</dbReference>
<protein>
    <submittedName>
        <fullName evidence="1">Uncharacterized protein</fullName>
    </submittedName>
</protein>
<proteinExistence type="predicted"/>
<evidence type="ECO:0000313" key="1">
    <source>
        <dbReference type="EMBL" id="KAK8896080.1"/>
    </source>
</evidence>
<gene>
    <name evidence="1" type="ORF">M9Y10_013970</name>
</gene>
<evidence type="ECO:0000313" key="2">
    <source>
        <dbReference type="Proteomes" id="UP001470230"/>
    </source>
</evidence>
<keyword evidence="2" id="KW-1185">Reference proteome</keyword>
<accession>A0ABR2KY87</accession>
<reference evidence="1 2" key="1">
    <citation type="submission" date="2024-04" db="EMBL/GenBank/DDBJ databases">
        <title>Tritrichomonas musculus Genome.</title>
        <authorList>
            <person name="Alves-Ferreira E."/>
            <person name="Grigg M."/>
            <person name="Lorenzi H."/>
            <person name="Galac M."/>
        </authorList>
    </citation>
    <scope>NUCLEOTIDE SEQUENCE [LARGE SCALE GENOMIC DNA]</scope>
    <source>
        <strain evidence="1 2">EAF2021</strain>
    </source>
</reference>
<sequence>MTEFQEPPNNYDEKTFLQYKNKMSKNWMNIFITQESLEKSTTDFFLNLNHDYNENCILIELLRFQLYYEKSISQFLIPSICKIDELVKKQFLLDFKVGKLNIYFLDYFDKNPNSILSFYFWTVAFPNLFGSFISKEHCVMALSFLQKFQDNIEIFANGALSLIENNYLFQNTFLNVFYTKINFFNEKSYEWCEKEYKFDYYEKVIESALTQALYKLNSEQIKVIQILYEKDQHKAEELILTNIILYNLKYIWPYSPLFSSNVMLNRNGKLICQLYNDIEAKYKKDENSLENLETFLANFFKTALKLTEQNDIKLSCLLITENESMLISNFDIILLSRICNQEIYQEDVKKLISLENNADELIDFILSKAFDFGYFVFQSQHEKLFKKPYKIKNSDLENKWNNHVSKCKSINENPLSPIFNDQPFDKELAYYGLINTYHEREMLLEYRDQISRHMTIVIPLKKIKNVQETFIQIYILRFVNLMKHNNQSFSDFFYSIYTTNLIKLFKQFSNLFYEYESSSDFSFFMEIYDDIFKEYKKIVEPELIYKFQQFYIEEKGYSDLLNYFTSFLDSLKTKCCESIEANAIIKNRDAKDTLIKSCKGFNCNRDIARERFRTMIVLMKKIEYPLLLSHFSNNLQKIQYSNPEKIIDFNNDGLKKYFDDNLSNFGVFSYIESVCYYLYNQFKSNDNQISFGDLFVTIPLILCMLQEFYVSPENSLKDGEPHALLAPFLKTSDPKIELAKFIFNYAVSNDKMILYKTFIQENNTKKISVVDFFSNLLSMAINEIKENKDKFPSVKTLYEQLDLLHRFI</sequence>
<dbReference type="Proteomes" id="UP001470230">
    <property type="component" value="Unassembled WGS sequence"/>
</dbReference>
<organism evidence="1 2">
    <name type="scientific">Tritrichomonas musculus</name>
    <dbReference type="NCBI Taxonomy" id="1915356"/>
    <lineage>
        <taxon>Eukaryota</taxon>
        <taxon>Metamonada</taxon>
        <taxon>Parabasalia</taxon>
        <taxon>Tritrichomonadida</taxon>
        <taxon>Tritrichomonadidae</taxon>
        <taxon>Tritrichomonas</taxon>
    </lineage>
</organism>
<comment type="caution">
    <text evidence="1">The sequence shown here is derived from an EMBL/GenBank/DDBJ whole genome shotgun (WGS) entry which is preliminary data.</text>
</comment>
<name>A0ABR2KY87_9EUKA</name>